<dbReference type="Proteomes" id="UP000664859">
    <property type="component" value="Unassembled WGS sequence"/>
</dbReference>
<keyword evidence="4" id="KW-1185">Reference proteome</keyword>
<accession>A0A835Z1S1</accession>
<organism evidence="3 4">
    <name type="scientific">Tribonema minus</name>
    <dbReference type="NCBI Taxonomy" id="303371"/>
    <lineage>
        <taxon>Eukaryota</taxon>
        <taxon>Sar</taxon>
        <taxon>Stramenopiles</taxon>
        <taxon>Ochrophyta</taxon>
        <taxon>PX clade</taxon>
        <taxon>Xanthophyceae</taxon>
        <taxon>Tribonematales</taxon>
        <taxon>Tribonemataceae</taxon>
        <taxon>Tribonema</taxon>
    </lineage>
</organism>
<evidence type="ECO:0000313" key="3">
    <source>
        <dbReference type="EMBL" id="KAG5185475.1"/>
    </source>
</evidence>
<gene>
    <name evidence="3" type="ORF">JKP88DRAFT_312122</name>
</gene>
<proteinExistence type="predicted"/>
<dbReference type="AlphaFoldDB" id="A0A835Z1S1"/>
<feature type="domain" description="BTB" evidence="2">
    <location>
        <begin position="148"/>
        <end position="213"/>
    </location>
</feature>
<protein>
    <submittedName>
        <fullName evidence="3">BTB/POZ protein</fullName>
    </submittedName>
</protein>
<dbReference type="PROSITE" id="PS50097">
    <property type="entry name" value="BTB"/>
    <property type="match status" value="1"/>
</dbReference>
<dbReference type="InterPro" id="IPR011333">
    <property type="entry name" value="SKP1/BTB/POZ_sf"/>
</dbReference>
<reference evidence="3" key="1">
    <citation type="submission" date="2021-02" db="EMBL/GenBank/DDBJ databases">
        <title>First Annotated Genome of the Yellow-green Alga Tribonema minus.</title>
        <authorList>
            <person name="Mahan K.M."/>
        </authorList>
    </citation>
    <scope>NUCLEOTIDE SEQUENCE</scope>
    <source>
        <strain evidence="3">UTEX B ZZ1240</strain>
    </source>
</reference>
<name>A0A835Z1S1_9STRA</name>
<dbReference type="Gene3D" id="1.25.40.420">
    <property type="match status" value="1"/>
</dbReference>
<dbReference type="InterPro" id="IPR000210">
    <property type="entry name" value="BTB/POZ_dom"/>
</dbReference>
<dbReference type="PANTHER" id="PTHR24413">
    <property type="entry name" value="SPECKLE-TYPE POZ PROTEIN"/>
    <property type="match status" value="1"/>
</dbReference>
<dbReference type="SMART" id="SM00225">
    <property type="entry name" value="BTB"/>
    <property type="match status" value="1"/>
</dbReference>
<dbReference type="SUPFAM" id="SSF54695">
    <property type="entry name" value="POZ domain"/>
    <property type="match status" value="1"/>
</dbReference>
<dbReference type="Gene3D" id="3.10.20.90">
    <property type="entry name" value="Phosphatidylinositol 3-kinase Catalytic Subunit, Chain A, domain 1"/>
    <property type="match status" value="1"/>
</dbReference>
<dbReference type="Gene3D" id="3.30.710.10">
    <property type="entry name" value="Potassium Channel Kv1.1, Chain A"/>
    <property type="match status" value="1"/>
</dbReference>
<evidence type="ECO:0000259" key="2">
    <source>
        <dbReference type="PROSITE" id="PS50097"/>
    </source>
</evidence>
<dbReference type="Pfam" id="PF00651">
    <property type="entry name" value="BTB"/>
    <property type="match status" value="1"/>
</dbReference>
<feature type="region of interest" description="Disordered" evidence="1">
    <location>
        <begin position="313"/>
        <end position="335"/>
    </location>
</feature>
<comment type="caution">
    <text evidence="3">The sequence shown here is derived from an EMBL/GenBank/DDBJ whole genome shotgun (WGS) entry which is preliminary data.</text>
</comment>
<dbReference type="OrthoDB" id="10249567at2759"/>
<sequence>MAQNQGNNGGNNGNAARPRHQVNQHIEFIVKAAEDLILEGKERTVTRVQAGTPYTCLMLKNQRFSSLFRHYAKIHGLKKEDLTYFFTEGLRNEDTPESVYLQARDEIIVKRRRLKSATEDADAGEDEGIAKDRYIANISAMRHQEDHMDVTFFVGEARTEVKAHKFILVSRVDYFTNMFGGSMREAITGEVNMEHHEPPTVRLMLEYLYTNSIKDLYKCTADHVAALLSLADEYQMADMKRVVETVAKGMVTAANVARLISASTEFHADDLHRTCMTFVQKNLSTCSRTLEFGSEVKAAPELALNIMQHISGMIPESGPTNPKKRRRADNEVVDP</sequence>
<evidence type="ECO:0000256" key="1">
    <source>
        <dbReference type="SAM" id="MobiDB-lite"/>
    </source>
</evidence>
<dbReference type="EMBL" id="JAFCMP010000131">
    <property type="protein sequence ID" value="KAG5185475.1"/>
    <property type="molecule type" value="Genomic_DNA"/>
</dbReference>
<evidence type="ECO:0000313" key="4">
    <source>
        <dbReference type="Proteomes" id="UP000664859"/>
    </source>
</evidence>